<evidence type="ECO:0000259" key="1">
    <source>
        <dbReference type="Pfam" id="PF00534"/>
    </source>
</evidence>
<keyword evidence="2" id="KW-0808">Transferase</keyword>
<dbReference type="Proteomes" id="UP000274578">
    <property type="component" value="Chromosome 1"/>
</dbReference>
<dbReference type="PANTHER" id="PTHR12526:SF630">
    <property type="entry name" value="GLYCOSYLTRANSFERASE"/>
    <property type="match status" value="1"/>
</dbReference>
<evidence type="ECO:0000313" key="3">
    <source>
        <dbReference type="Proteomes" id="UP000274578"/>
    </source>
</evidence>
<dbReference type="GeneID" id="85012751"/>
<proteinExistence type="predicted"/>
<gene>
    <name evidence="2" type="primary">tagE_2</name>
    <name evidence="2" type="ORF">NCTC13071_01967</name>
</gene>
<dbReference type="InterPro" id="IPR001296">
    <property type="entry name" value="Glyco_trans_1"/>
</dbReference>
<dbReference type="EMBL" id="LR134384">
    <property type="protein sequence ID" value="VEH15951.1"/>
    <property type="molecule type" value="Genomic_DNA"/>
</dbReference>
<keyword evidence="2" id="KW-0328">Glycosyltransferase</keyword>
<accession>A0A3S4UML3</accession>
<evidence type="ECO:0000313" key="2">
    <source>
        <dbReference type="EMBL" id="VEH15951.1"/>
    </source>
</evidence>
<dbReference type="Gene3D" id="3.40.50.2000">
    <property type="entry name" value="Glycogen Phosphorylase B"/>
    <property type="match status" value="2"/>
</dbReference>
<name>A0A3S4UML3_9BACT</name>
<dbReference type="Pfam" id="PF00534">
    <property type="entry name" value="Glycos_transf_1"/>
    <property type="match status" value="1"/>
</dbReference>
<dbReference type="AlphaFoldDB" id="A0A3S4UML3"/>
<reference evidence="2 3" key="1">
    <citation type="submission" date="2018-12" db="EMBL/GenBank/DDBJ databases">
        <authorList>
            <consortium name="Pathogen Informatics"/>
        </authorList>
    </citation>
    <scope>NUCLEOTIDE SEQUENCE [LARGE SCALE GENOMIC DNA]</scope>
    <source>
        <strain evidence="2 3">NCTC13071</strain>
    </source>
</reference>
<dbReference type="RefSeq" id="WP_018919312.1">
    <property type="nucleotide sequence ID" value="NZ_LR134384.1"/>
</dbReference>
<dbReference type="SUPFAM" id="SSF53756">
    <property type="entry name" value="UDP-Glycosyltransferase/glycogen phosphorylase"/>
    <property type="match status" value="1"/>
</dbReference>
<dbReference type="EC" id="2.4.1.52" evidence="2"/>
<dbReference type="GO" id="GO:0047265">
    <property type="term" value="F:poly(glycerol-phosphate) alpha-glucosyltransferase activity"/>
    <property type="evidence" value="ECO:0007669"/>
    <property type="project" value="UniProtKB-EC"/>
</dbReference>
<sequence>MVKIAYIINGLWNPAGMERVFTVRANFLCKYFDITFITRGQGHRPDYFPLEKRIHRIDIDDKIPYFNGLEKCLLENQYDITVSTGGEDFFFLYKIKDNSKKIFEFHFSYDISNVWMRSIMNPIKRKIWAEVQKFRRIYFASHYDQVIVLTKTDWKKWRKWISKVLYIYNPSTIICHETSICEVKSAIAVGRLSYEKGFDYLIDVWERVHQKFPDWQLDIFGEGALRSELQAKIQVKGLANIINIKGVTNDIVKEYQKHSIYLMSSRSEGFPLVLIEASSCGLPIVSFDCPSGPSEIVEHGGNGFLVSPVGNIDAMANRVMQLMADKSLRQEMGRRSLELSQRFKLENIAAEWIELYNQLVGS</sequence>
<feature type="domain" description="Glycosyl transferase family 1" evidence="1">
    <location>
        <begin position="186"/>
        <end position="335"/>
    </location>
</feature>
<dbReference type="PANTHER" id="PTHR12526">
    <property type="entry name" value="GLYCOSYLTRANSFERASE"/>
    <property type="match status" value="1"/>
</dbReference>
<dbReference type="KEGG" id="poc:NCTC13071_01967"/>
<protein>
    <submittedName>
        <fullName evidence="2">Probable poly(Glycerol-phosphate) alpha-glucosyltransferase</fullName>
        <ecNumber evidence="2">2.4.1.52</ecNumber>
    </submittedName>
</protein>
<organism evidence="2 3">
    <name type="scientific">Segatella oris</name>
    <dbReference type="NCBI Taxonomy" id="28135"/>
    <lineage>
        <taxon>Bacteria</taxon>
        <taxon>Pseudomonadati</taxon>
        <taxon>Bacteroidota</taxon>
        <taxon>Bacteroidia</taxon>
        <taxon>Bacteroidales</taxon>
        <taxon>Prevotellaceae</taxon>
        <taxon>Segatella</taxon>
    </lineage>
</organism>
<dbReference type="CDD" id="cd03820">
    <property type="entry name" value="GT4_AmsD-like"/>
    <property type="match status" value="1"/>
</dbReference>